<comment type="cofactor">
    <cofactor evidence="1">
        <name>Zn(2+)</name>
        <dbReference type="ChEBI" id="CHEBI:29105"/>
    </cofactor>
</comment>
<protein>
    <submittedName>
        <fullName evidence="6">MBL fold metallo-hydrolase</fullName>
    </submittedName>
</protein>
<keyword evidence="4" id="KW-0862">Zinc</keyword>
<keyword evidence="7" id="KW-1185">Reference proteome</keyword>
<dbReference type="EMBL" id="CP102290">
    <property type="protein sequence ID" value="UWP59105.1"/>
    <property type="molecule type" value="Genomic_DNA"/>
</dbReference>
<evidence type="ECO:0000256" key="2">
    <source>
        <dbReference type="ARBA" id="ARBA00022723"/>
    </source>
</evidence>
<keyword evidence="2" id="KW-0479">Metal-binding</keyword>
<dbReference type="PANTHER" id="PTHR46233">
    <property type="entry name" value="HYDROXYACYLGLUTATHIONE HYDROLASE GLOC"/>
    <property type="match status" value="1"/>
</dbReference>
<dbReference type="InterPro" id="IPR001279">
    <property type="entry name" value="Metallo-B-lactamas"/>
</dbReference>
<dbReference type="SMART" id="SM00849">
    <property type="entry name" value="Lactamase_B"/>
    <property type="match status" value="1"/>
</dbReference>
<evidence type="ECO:0000313" key="6">
    <source>
        <dbReference type="EMBL" id="UWP59105.1"/>
    </source>
</evidence>
<dbReference type="InterPro" id="IPR036866">
    <property type="entry name" value="RibonucZ/Hydroxyglut_hydro"/>
</dbReference>
<evidence type="ECO:0000256" key="1">
    <source>
        <dbReference type="ARBA" id="ARBA00001947"/>
    </source>
</evidence>
<evidence type="ECO:0000313" key="7">
    <source>
        <dbReference type="Proteomes" id="UP001060164"/>
    </source>
</evidence>
<feature type="domain" description="Metallo-beta-lactamase" evidence="5">
    <location>
        <begin position="15"/>
        <end position="192"/>
    </location>
</feature>
<gene>
    <name evidence="6" type="ORF">NQ502_17330</name>
</gene>
<dbReference type="Gene3D" id="3.60.15.10">
    <property type="entry name" value="Ribonuclease Z/Hydroxyacylglutathione hydrolase-like"/>
    <property type="match status" value="1"/>
</dbReference>
<accession>A0ABY5VGS8</accession>
<dbReference type="Proteomes" id="UP001060164">
    <property type="component" value="Chromosome"/>
</dbReference>
<name>A0ABY5VGS8_9FIRM</name>
<proteinExistence type="predicted"/>
<evidence type="ECO:0000256" key="4">
    <source>
        <dbReference type="ARBA" id="ARBA00022833"/>
    </source>
</evidence>
<dbReference type="InterPro" id="IPR051453">
    <property type="entry name" value="MBL_Glyoxalase_II"/>
</dbReference>
<dbReference type="PANTHER" id="PTHR46233:SF3">
    <property type="entry name" value="HYDROXYACYLGLUTATHIONE HYDROLASE GLOC"/>
    <property type="match status" value="1"/>
</dbReference>
<evidence type="ECO:0000256" key="3">
    <source>
        <dbReference type="ARBA" id="ARBA00022801"/>
    </source>
</evidence>
<evidence type="ECO:0000259" key="5">
    <source>
        <dbReference type="SMART" id="SM00849"/>
    </source>
</evidence>
<sequence length="208" mass="22904">MNKAVIQNLILGQVGTNCLLIKNSETGEMLIVDPADSAGTISQAVTKLNGNPAAVLLTHGHFDHILAVDDLRDLYEIPVYAYEKEQDVLEDSLLNLSAAWDHAFTTKADVYVKDNEKLTLAGFEITVFYTPGHTHGSCCYYLEEEKILVSGDTLFAGSVGRMDFPTSCAADMNASIKRLLKLPEDVEVWPGHEQSTTIGHEKRYNPFA</sequence>
<dbReference type="Pfam" id="PF00753">
    <property type="entry name" value="Lactamase_B"/>
    <property type="match status" value="1"/>
</dbReference>
<dbReference type="RefSeq" id="WP_028528706.1">
    <property type="nucleotide sequence ID" value="NZ_CABLBR010000014.1"/>
</dbReference>
<organism evidence="6 7">
    <name type="scientific">Ruminococcus gauvreauii</name>
    <dbReference type="NCBI Taxonomy" id="438033"/>
    <lineage>
        <taxon>Bacteria</taxon>
        <taxon>Bacillati</taxon>
        <taxon>Bacillota</taxon>
        <taxon>Clostridia</taxon>
        <taxon>Eubacteriales</taxon>
        <taxon>Oscillospiraceae</taxon>
        <taxon>Ruminococcus</taxon>
    </lineage>
</organism>
<dbReference type="CDD" id="cd06262">
    <property type="entry name" value="metallo-hydrolase-like_MBL-fold"/>
    <property type="match status" value="1"/>
</dbReference>
<reference evidence="6" key="1">
    <citation type="journal article" date="2022" name="Cell">
        <title>Design, construction, and in vivo augmentation of a complex gut microbiome.</title>
        <authorList>
            <person name="Cheng A.G."/>
            <person name="Ho P.Y."/>
            <person name="Aranda-Diaz A."/>
            <person name="Jain S."/>
            <person name="Yu F.B."/>
            <person name="Meng X."/>
            <person name="Wang M."/>
            <person name="Iakiviak M."/>
            <person name="Nagashima K."/>
            <person name="Zhao A."/>
            <person name="Murugkar P."/>
            <person name="Patil A."/>
            <person name="Atabakhsh K."/>
            <person name="Weakley A."/>
            <person name="Yan J."/>
            <person name="Brumbaugh A.R."/>
            <person name="Higginbottom S."/>
            <person name="Dimas A."/>
            <person name="Shiver A.L."/>
            <person name="Deutschbauer A."/>
            <person name="Neff N."/>
            <person name="Sonnenburg J.L."/>
            <person name="Huang K.C."/>
            <person name="Fischbach M.A."/>
        </authorList>
    </citation>
    <scope>NUCLEOTIDE SEQUENCE</scope>
    <source>
        <strain evidence="6">DSM 19829</strain>
    </source>
</reference>
<dbReference type="SUPFAM" id="SSF56281">
    <property type="entry name" value="Metallo-hydrolase/oxidoreductase"/>
    <property type="match status" value="1"/>
</dbReference>
<keyword evidence="3" id="KW-0378">Hydrolase</keyword>